<keyword evidence="6" id="KW-0732">Signal</keyword>
<dbReference type="GO" id="GO:0006457">
    <property type="term" value="P:protein folding"/>
    <property type="evidence" value="ECO:0007669"/>
    <property type="project" value="InterPro"/>
</dbReference>
<dbReference type="EMBL" id="CP036274">
    <property type="protein sequence ID" value="QDU25082.1"/>
    <property type="molecule type" value="Genomic_DNA"/>
</dbReference>
<comment type="similarity">
    <text evidence="1">Belongs to the cyclophilin-type PPIase family.</text>
</comment>
<evidence type="ECO:0000256" key="5">
    <source>
        <dbReference type="SAM" id="MobiDB-lite"/>
    </source>
</evidence>
<reference evidence="8 9" key="1">
    <citation type="submission" date="2019-02" db="EMBL/GenBank/DDBJ databases">
        <title>Deep-cultivation of Planctomycetes and their phenomic and genomic characterization uncovers novel biology.</title>
        <authorList>
            <person name="Wiegand S."/>
            <person name="Jogler M."/>
            <person name="Boedeker C."/>
            <person name="Pinto D."/>
            <person name="Vollmers J."/>
            <person name="Rivas-Marin E."/>
            <person name="Kohn T."/>
            <person name="Peeters S.H."/>
            <person name="Heuer A."/>
            <person name="Rast P."/>
            <person name="Oberbeckmann S."/>
            <person name="Bunk B."/>
            <person name="Jeske O."/>
            <person name="Meyerdierks A."/>
            <person name="Storesund J.E."/>
            <person name="Kallscheuer N."/>
            <person name="Luecker S."/>
            <person name="Lage O.M."/>
            <person name="Pohl T."/>
            <person name="Merkel B.J."/>
            <person name="Hornburger P."/>
            <person name="Mueller R.-W."/>
            <person name="Bruemmer F."/>
            <person name="Labrenz M."/>
            <person name="Spormann A.M."/>
            <person name="Op den Camp H."/>
            <person name="Overmann J."/>
            <person name="Amann R."/>
            <person name="Jetten M.S.M."/>
            <person name="Mascher T."/>
            <person name="Medema M.H."/>
            <person name="Devos D.P."/>
            <person name="Kaster A.-K."/>
            <person name="Ovreas L."/>
            <person name="Rohde M."/>
            <person name="Galperin M.Y."/>
            <person name="Jogler C."/>
        </authorList>
    </citation>
    <scope>NUCLEOTIDE SEQUENCE [LARGE SCALE GENOMIC DNA]</scope>
    <source>
        <strain evidence="8 9">ETA_A8</strain>
    </source>
</reference>
<dbReference type="PROSITE" id="PS50072">
    <property type="entry name" value="CSA_PPIASE_2"/>
    <property type="match status" value="1"/>
</dbReference>
<feature type="signal peptide" evidence="6">
    <location>
        <begin position="1"/>
        <end position="28"/>
    </location>
</feature>
<evidence type="ECO:0000259" key="7">
    <source>
        <dbReference type="PROSITE" id="PS50072"/>
    </source>
</evidence>
<dbReference type="EC" id="5.2.1.8" evidence="2"/>
<dbReference type="Proteomes" id="UP000315017">
    <property type="component" value="Chromosome"/>
</dbReference>
<protein>
    <recommendedName>
        <fullName evidence="2">peptidylprolyl isomerase</fullName>
        <ecNumber evidence="2">5.2.1.8</ecNumber>
    </recommendedName>
</protein>
<dbReference type="InterPro" id="IPR020892">
    <property type="entry name" value="Cyclophilin-type_PPIase_CS"/>
</dbReference>
<keyword evidence="9" id="KW-1185">Reference proteome</keyword>
<dbReference type="KEGG" id="aagg:ETAA8_01430"/>
<evidence type="ECO:0000256" key="3">
    <source>
        <dbReference type="ARBA" id="ARBA00023110"/>
    </source>
</evidence>
<feature type="compositionally biased region" description="Basic and acidic residues" evidence="5">
    <location>
        <begin position="386"/>
        <end position="406"/>
    </location>
</feature>
<dbReference type="PANTHER" id="PTHR45625">
    <property type="entry name" value="PEPTIDYL-PROLYL CIS-TRANS ISOMERASE-RELATED"/>
    <property type="match status" value="1"/>
</dbReference>
<gene>
    <name evidence="8" type="primary">ppiB_1</name>
    <name evidence="8" type="ORF">ETAA8_01430</name>
</gene>
<dbReference type="Pfam" id="PF00160">
    <property type="entry name" value="Pro_isomerase"/>
    <property type="match status" value="1"/>
</dbReference>
<sequence precursor="true">MKYYLSAAARSIPFLSLFIVLSTGCALFGQPAAEPKGEAAKVEDKKTEDKPAGTKPEKPAEAPADNSPAGKFKASQARWNAVDKQLGELAAAYGQQTDPAKKAEMKAEYIKLVAESETILPELRAAAEAAFAAEPNKIADVTRTLIGMVAFDVRRDENENALKLAKLMIDKKCEEPALYSFAGVAAYRLDDYDTAEKYLKLASDAGRIDADGREYLAELPTQKKAWEAEKLIREKEAKADDLPRVKLETSKGPVVIELFENEAPGAVGNFINLVEKKFYDGLTFHRVLPNFMAQGGDPTGDGSGGPGYEIYCECERPDARMHFRGTMSMAHAGKDTGGSQFFLTFRPTTHLNKRHTAFGRVVEGFDVLAKLQRRDPQAPTPPQPDKIVKAEVLRKRNHDYKPNKVE</sequence>
<dbReference type="PANTHER" id="PTHR45625:SF4">
    <property type="entry name" value="PEPTIDYLPROLYL ISOMERASE DOMAIN AND WD REPEAT-CONTAINING PROTEIN 1"/>
    <property type="match status" value="1"/>
</dbReference>
<dbReference type="CDD" id="cd00317">
    <property type="entry name" value="cyclophilin"/>
    <property type="match status" value="1"/>
</dbReference>
<organism evidence="8 9">
    <name type="scientific">Anatilimnocola aggregata</name>
    <dbReference type="NCBI Taxonomy" id="2528021"/>
    <lineage>
        <taxon>Bacteria</taxon>
        <taxon>Pseudomonadati</taxon>
        <taxon>Planctomycetota</taxon>
        <taxon>Planctomycetia</taxon>
        <taxon>Pirellulales</taxon>
        <taxon>Pirellulaceae</taxon>
        <taxon>Anatilimnocola</taxon>
    </lineage>
</organism>
<dbReference type="PROSITE" id="PS51257">
    <property type="entry name" value="PROKAR_LIPOPROTEIN"/>
    <property type="match status" value="1"/>
</dbReference>
<evidence type="ECO:0000256" key="4">
    <source>
        <dbReference type="ARBA" id="ARBA00023235"/>
    </source>
</evidence>
<dbReference type="PROSITE" id="PS00170">
    <property type="entry name" value="CSA_PPIASE_1"/>
    <property type="match status" value="1"/>
</dbReference>
<feature type="chain" id="PRO_5021705950" description="peptidylprolyl isomerase" evidence="6">
    <location>
        <begin position="29"/>
        <end position="406"/>
    </location>
</feature>
<dbReference type="InterPro" id="IPR044666">
    <property type="entry name" value="Cyclophilin_A-like"/>
</dbReference>
<dbReference type="GO" id="GO:0003755">
    <property type="term" value="F:peptidyl-prolyl cis-trans isomerase activity"/>
    <property type="evidence" value="ECO:0007669"/>
    <property type="project" value="UniProtKB-KW"/>
</dbReference>
<dbReference type="InterPro" id="IPR029000">
    <property type="entry name" value="Cyclophilin-like_dom_sf"/>
</dbReference>
<dbReference type="SUPFAM" id="SSF50891">
    <property type="entry name" value="Cyclophilin-like"/>
    <property type="match status" value="1"/>
</dbReference>
<keyword evidence="4 8" id="KW-0413">Isomerase</keyword>
<feature type="region of interest" description="Disordered" evidence="5">
    <location>
        <begin position="373"/>
        <end position="406"/>
    </location>
</feature>
<dbReference type="PRINTS" id="PR00153">
    <property type="entry name" value="CSAPPISMRASE"/>
</dbReference>
<evidence type="ECO:0000313" key="8">
    <source>
        <dbReference type="EMBL" id="QDU25082.1"/>
    </source>
</evidence>
<dbReference type="RefSeq" id="WP_238397651.1">
    <property type="nucleotide sequence ID" value="NZ_CP036274.1"/>
</dbReference>
<feature type="region of interest" description="Disordered" evidence="5">
    <location>
        <begin position="33"/>
        <end position="72"/>
    </location>
</feature>
<feature type="compositionally biased region" description="Basic and acidic residues" evidence="5">
    <location>
        <begin position="35"/>
        <end position="60"/>
    </location>
</feature>
<evidence type="ECO:0000313" key="9">
    <source>
        <dbReference type="Proteomes" id="UP000315017"/>
    </source>
</evidence>
<feature type="domain" description="PPIase cyclophilin-type" evidence="7">
    <location>
        <begin position="252"/>
        <end position="392"/>
    </location>
</feature>
<evidence type="ECO:0000256" key="2">
    <source>
        <dbReference type="ARBA" id="ARBA00013194"/>
    </source>
</evidence>
<keyword evidence="3" id="KW-0697">Rotamase</keyword>
<dbReference type="AlphaFoldDB" id="A0A517Y4M6"/>
<name>A0A517Y4M6_9BACT</name>
<evidence type="ECO:0000256" key="1">
    <source>
        <dbReference type="ARBA" id="ARBA00007365"/>
    </source>
</evidence>
<proteinExistence type="inferred from homology"/>
<evidence type="ECO:0000256" key="6">
    <source>
        <dbReference type="SAM" id="SignalP"/>
    </source>
</evidence>
<accession>A0A517Y4M6</accession>
<dbReference type="Gene3D" id="2.40.100.10">
    <property type="entry name" value="Cyclophilin-like"/>
    <property type="match status" value="1"/>
</dbReference>
<dbReference type="InterPro" id="IPR002130">
    <property type="entry name" value="Cyclophilin-type_PPIase_dom"/>
</dbReference>